<evidence type="ECO:0000313" key="6">
    <source>
        <dbReference type="Proteomes" id="UP000295536"/>
    </source>
</evidence>
<dbReference type="Pfam" id="PF20454">
    <property type="entry name" value="GpA_nuclease"/>
    <property type="match status" value="1"/>
</dbReference>
<dbReference type="Proteomes" id="UP000315577">
    <property type="component" value="Unassembled WGS sequence"/>
</dbReference>
<evidence type="ECO:0000313" key="5">
    <source>
        <dbReference type="EMBL" id="TSE20306.1"/>
    </source>
</evidence>
<dbReference type="Proteomes" id="UP000295536">
    <property type="component" value="Unassembled WGS sequence"/>
</dbReference>
<dbReference type="PANTHER" id="PTHR34413">
    <property type="entry name" value="PROPHAGE TAIL FIBER ASSEMBLY PROTEIN HOMOLOG TFAE-RELATED-RELATED"/>
    <property type="match status" value="1"/>
</dbReference>
<reference evidence="4 6" key="1">
    <citation type="submission" date="2019-03" db="EMBL/GenBank/DDBJ databases">
        <title>Genomic Encyclopedia of Type Strains, Phase IV (KMG-IV): sequencing the most valuable type-strain genomes for metagenomic binning, comparative biology and taxonomic classification.</title>
        <authorList>
            <person name="Goeker M."/>
        </authorList>
    </citation>
    <scope>NUCLEOTIDE SEQUENCE [LARGE SCALE GENOMIC DNA]</scope>
    <source>
        <strain evidence="4 6">DSM 12034</strain>
    </source>
</reference>
<feature type="domain" description="Phage terminase large subunit GpA ATPase" evidence="2">
    <location>
        <begin position="3"/>
        <end position="248"/>
    </location>
</feature>
<evidence type="ECO:0000313" key="4">
    <source>
        <dbReference type="EMBL" id="TCS98768.1"/>
    </source>
</evidence>
<dbReference type="PANTHER" id="PTHR34413:SF2">
    <property type="entry name" value="PROPHAGE TAIL FIBER ASSEMBLY PROTEIN HOMOLOG TFAE-RELATED"/>
    <property type="match status" value="1"/>
</dbReference>
<dbReference type="InterPro" id="IPR008866">
    <property type="entry name" value="Phage_lambda_GpA-like"/>
</dbReference>
<dbReference type="InterPro" id="IPR046453">
    <property type="entry name" value="GpA_ATPase"/>
</dbReference>
<protein>
    <submittedName>
        <fullName evidence="5">Phage terminase large subunit (GpA)</fullName>
    </submittedName>
    <submittedName>
        <fullName evidence="4">Phage terminase large subunit GpA-like protein</fullName>
    </submittedName>
</protein>
<dbReference type="Gene3D" id="3.40.50.300">
    <property type="entry name" value="P-loop containing nucleotide triphosphate hydrolases"/>
    <property type="match status" value="1"/>
</dbReference>
<dbReference type="GO" id="GO:0016887">
    <property type="term" value="F:ATP hydrolysis activity"/>
    <property type="evidence" value="ECO:0007669"/>
    <property type="project" value="InterPro"/>
</dbReference>
<dbReference type="OrthoDB" id="5181253at2"/>
<proteinExistence type="inferred from homology"/>
<organism evidence="4 6">
    <name type="scientific">Tepidimonas ignava</name>
    <dbReference type="NCBI Taxonomy" id="114249"/>
    <lineage>
        <taxon>Bacteria</taxon>
        <taxon>Pseudomonadati</taxon>
        <taxon>Pseudomonadota</taxon>
        <taxon>Betaproteobacteria</taxon>
        <taxon>Burkholderiales</taxon>
        <taxon>Tepidimonas</taxon>
    </lineage>
</organism>
<evidence type="ECO:0000256" key="1">
    <source>
        <dbReference type="SAM" id="MobiDB-lite"/>
    </source>
</evidence>
<dbReference type="GO" id="GO:0004519">
    <property type="term" value="F:endonuclease activity"/>
    <property type="evidence" value="ECO:0007669"/>
    <property type="project" value="InterPro"/>
</dbReference>
<name>A0A4R3LGZ5_9BURK</name>
<gene>
    <name evidence="4" type="ORF">EDC36_104192</name>
    <name evidence="5" type="ORF">Tigna_01937</name>
</gene>
<dbReference type="Pfam" id="PF05876">
    <property type="entry name" value="GpA_ATPase"/>
    <property type="match status" value="1"/>
</dbReference>
<comment type="caution">
    <text evidence="4">The sequence shown here is derived from an EMBL/GenBank/DDBJ whole genome shotgun (WGS) entry which is preliminary data.</text>
</comment>
<dbReference type="AlphaFoldDB" id="A0A4R3LGZ5"/>
<feature type="region of interest" description="Disordered" evidence="1">
    <location>
        <begin position="550"/>
        <end position="580"/>
    </location>
</feature>
<keyword evidence="7" id="KW-1185">Reference proteome</keyword>
<dbReference type="InterPro" id="IPR027417">
    <property type="entry name" value="P-loop_NTPase"/>
</dbReference>
<evidence type="ECO:0000259" key="3">
    <source>
        <dbReference type="Pfam" id="PF20454"/>
    </source>
</evidence>
<feature type="domain" description="Terminase large subunit GpA endonuclease" evidence="3">
    <location>
        <begin position="258"/>
        <end position="534"/>
    </location>
</feature>
<sequence>MASAEPGRWSTARTPYLREVMEALSPSSPIERVVLMAGAQVGKTECGLNWVGFVIHHAPGPMLLVEPSLETTKRVSRQRLDALIEATPELAERVKDPRSRDSGNTLLMKEFPGGVLILTGANSAVGLRSMPVRYLMLDEVDAYPGDVEGEGDPVELAIQRTVTFRRRKIYLCSTPTLKGLSRIERAYLESDRRVFEVPCDGCGRYLALAWRDIVWPEGRPEEAAWRCPYCETHHSEWRKPALLAAGRWRATASGDGRTAGFHLSSLYSPWLAWGEIARDFVAAKDDPARLKVWVNTKLAETWEDRLGESLDPAGLMSRREDFGLEPIPREVAILTAGVDVQTDRLEVELVGWGRDEESWSLDYRVIWGDPSAPKVWADLDEYLARRYPHATLPQGLFVEAACIDTGGHHTLAAYDYCRGKERRRIFAIKGAAGPRPIWPRRPGKANKGRIHLFTVGVDAAKETIYARLPKAPPGPGAMHFPRSRDLAWFEQLTAEHCVTRYVKGHPKREWVKDAGRRNEALDCRVYAYAALHALIAMGLRLNERADAIPKEPVAKTDKPVVSPAAAPQASRRRAIKSTYL</sequence>
<evidence type="ECO:0000313" key="7">
    <source>
        <dbReference type="Proteomes" id="UP000315577"/>
    </source>
</evidence>
<dbReference type="EMBL" id="VJNC01000013">
    <property type="protein sequence ID" value="TSE20306.1"/>
    <property type="molecule type" value="Genomic_DNA"/>
</dbReference>
<evidence type="ECO:0000259" key="2">
    <source>
        <dbReference type="Pfam" id="PF05876"/>
    </source>
</evidence>
<accession>A0A4R3LGZ5</accession>
<dbReference type="EMBL" id="SMAH01000004">
    <property type="protein sequence ID" value="TCS98768.1"/>
    <property type="molecule type" value="Genomic_DNA"/>
</dbReference>
<dbReference type="GO" id="GO:0005524">
    <property type="term" value="F:ATP binding"/>
    <property type="evidence" value="ECO:0007669"/>
    <property type="project" value="InterPro"/>
</dbReference>
<dbReference type="InterPro" id="IPR051220">
    <property type="entry name" value="TFA_Chaperone"/>
</dbReference>
<feature type="compositionally biased region" description="Basic residues" evidence="1">
    <location>
        <begin position="570"/>
        <end position="580"/>
    </location>
</feature>
<dbReference type="InterPro" id="IPR046454">
    <property type="entry name" value="GpA_endonuclease"/>
</dbReference>
<reference evidence="5 7" key="2">
    <citation type="submission" date="2019-07" db="EMBL/GenBank/DDBJ databases">
        <title>Tepidimonas ignava SPS-1037 draft genome.</title>
        <authorList>
            <person name="Da Costa M.S."/>
            <person name="Froufe H.J.C."/>
            <person name="Egas C."/>
            <person name="Albuquerque L."/>
        </authorList>
    </citation>
    <scope>NUCLEOTIDE SEQUENCE [LARGE SCALE GENOMIC DNA]</scope>
    <source>
        <strain evidence="5 7">SPS-1037</strain>
    </source>
</reference>
<feature type="compositionally biased region" description="Low complexity" evidence="1">
    <location>
        <begin position="559"/>
        <end position="569"/>
    </location>
</feature>
<dbReference type="HAMAP" id="MF_04144">
    <property type="entry name" value="TERL_LAMBDA"/>
    <property type="match status" value="1"/>
</dbReference>